<keyword evidence="4" id="KW-1185">Reference proteome</keyword>
<dbReference type="GeneID" id="19046302"/>
<sequence length="148" mass="15088">MRAALLLGALACLAAGSAVPVADRAPLAELDEPEALPQGADPLAYFGSRARRLFDGLSGMGPMEGMTTAGGTAAGLMGSMAGGGGGGGDPEVQRFQEYVATLAPAVFATYLFLGIALCMVVFCCTFACCFCCTLALLPYEAFCCNTFC</sequence>
<dbReference type="KEGG" id="ehx:EMIHUDRAFT_446990"/>
<evidence type="ECO:0000313" key="3">
    <source>
        <dbReference type="EnsemblProtists" id="EOD18301"/>
    </source>
</evidence>
<keyword evidence="1" id="KW-1133">Transmembrane helix</keyword>
<name>A0A0D3J466_EMIH1</name>
<organism evidence="3 4">
    <name type="scientific">Emiliania huxleyi (strain CCMP1516)</name>
    <dbReference type="NCBI Taxonomy" id="280463"/>
    <lineage>
        <taxon>Eukaryota</taxon>
        <taxon>Haptista</taxon>
        <taxon>Haptophyta</taxon>
        <taxon>Prymnesiophyceae</taxon>
        <taxon>Isochrysidales</taxon>
        <taxon>Noelaerhabdaceae</taxon>
        <taxon>Emiliania</taxon>
    </lineage>
</organism>
<feature type="chain" id="PRO_5044053547" evidence="2">
    <location>
        <begin position="19"/>
        <end position="148"/>
    </location>
</feature>
<keyword evidence="1" id="KW-0812">Transmembrane</keyword>
<dbReference type="RefSeq" id="XP_005789516.1">
    <property type="nucleotide sequence ID" value="XM_005789459.1"/>
</dbReference>
<dbReference type="RefSeq" id="XP_005770730.1">
    <property type="nucleotide sequence ID" value="XM_005770673.1"/>
</dbReference>
<proteinExistence type="predicted"/>
<evidence type="ECO:0000256" key="1">
    <source>
        <dbReference type="SAM" id="Phobius"/>
    </source>
</evidence>
<dbReference type="AlphaFoldDB" id="A0A0D3J466"/>
<reference evidence="4" key="1">
    <citation type="journal article" date="2013" name="Nature">
        <title>Pan genome of the phytoplankton Emiliania underpins its global distribution.</title>
        <authorList>
            <person name="Read B.A."/>
            <person name="Kegel J."/>
            <person name="Klute M.J."/>
            <person name="Kuo A."/>
            <person name="Lefebvre S.C."/>
            <person name="Maumus F."/>
            <person name="Mayer C."/>
            <person name="Miller J."/>
            <person name="Monier A."/>
            <person name="Salamov A."/>
            <person name="Young J."/>
            <person name="Aguilar M."/>
            <person name="Claverie J.M."/>
            <person name="Frickenhaus S."/>
            <person name="Gonzalez K."/>
            <person name="Herman E.K."/>
            <person name="Lin Y.C."/>
            <person name="Napier J."/>
            <person name="Ogata H."/>
            <person name="Sarno A.F."/>
            <person name="Shmutz J."/>
            <person name="Schroeder D."/>
            <person name="de Vargas C."/>
            <person name="Verret F."/>
            <person name="von Dassow P."/>
            <person name="Valentin K."/>
            <person name="Van de Peer Y."/>
            <person name="Wheeler G."/>
            <person name="Dacks J.B."/>
            <person name="Delwiche C.F."/>
            <person name="Dyhrman S.T."/>
            <person name="Glockner G."/>
            <person name="John U."/>
            <person name="Richards T."/>
            <person name="Worden A.Z."/>
            <person name="Zhang X."/>
            <person name="Grigoriev I.V."/>
            <person name="Allen A.E."/>
            <person name="Bidle K."/>
            <person name="Borodovsky M."/>
            <person name="Bowler C."/>
            <person name="Brownlee C."/>
            <person name="Cock J.M."/>
            <person name="Elias M."/>
            <person name="Gladyshev V.N."/>
            <person name="Groth M."/>
            <person name="Guda C."/>
            <person name="Hadaegh A."/>
            <person name="Iglesias-Rodriguez M.D."/>
            <person name="Jenkins J."/>
            <person name="Jones B.M."/>
            <person name="Lawson T."/>
            <person name="Leese F."/>
            <person name="Lindquist E."/>
            <person name="Lobanov A."/>
            <person name="Lomsadze A."/>
            <person name="Malik S.B."/>
            <person name="Marsh M.E."/>
            <person name="Mackinder L."/>
            <person name="Mock T."/>
            <person name="Mueller-Roeber B."/>
            <person name="Pagarete A."/>
            <person name="Parker M."/>
            <person name="Probert I."/>
            <person name="Quesneville H."/>
            <person name="Raines C."/>
            <person name="Rensing S.A."/>
            <person name="Riano-Pachon D.M."/>
            <person name="Richier S."/>
            <person name="Rokitta S."/>
            <person name="Shiraiwa Y."/>
            <person name="Soanes D.M."/>
            <person name="van der Giezen M."/>
            <person name="Wahlund T.M."/>
            <person name="Williams B."/>
            <person name="Wilson W."/>
            <person name="Wolfe G."/>
            <person name="Wurch L.L."/>
        </authorList>
    </citation>
    <scope>NUCLEOTIDE SEQUENCE</scope>
</reference>
<feature type="transmembrane region" description="Helical" evidence="1">
    <location>
        <begin position="110"/>
        <end position="137"/>
    </location>
</feature>
<dbReference type="GeneID" id="17282359"/>
<evidence type="ECO:0000313" key="4">
    <source>
        <dbReference type="Proteomes" id="UP000013827"/>
    </source>
</evidence>
<feature type="signal peptide" evidence="2">
    <location>
        <begin position="1"/>
        <end position="18"/>
    </location>
</feature>
<dbReference type="KEGG" id="ehx:EMIHUDRAFT_432365"/>
<accession>A0A0D3J466</accession>
<protein>
    <submittedName>
        <fullName evidence="3">Uncharacterized protein</fullName>
    </submittedName>
</protein>
<reference evidence="3" key="2">
    <citation type="submission" date="2024-10" db="UniProtKB">
        <authorList>
            <consortium name="EnsemblProtists"/>
        </authorList>
    </citation>
    <scope>IDENTIFICATION</scope>
</reference>
<dbReference type="EnsemblProtists" id="EOD37087">
    <property type="protein sequence ID" value="EOD37087"/>
    <property type="gene ID" value="EMIHUDRAFT_446990"/>
</dbReference>
<dbReference type="PaxDb" id="2903-EOD18301"/>
<evidence type="ECO:0000256" key="2">
    <source>
        <dbReference type="SAM" id="SignalP"/>
    </source>
</evidence>
<dbReference type="Proteomes" id="UP000013827">
    <property type="component" value="Unassembled WGS sequence"/>
</dbReference>
<dbReference type="EnsemblProtists" id="EOD18301">
    <property type="protein sequence ID" value="EOD18301"/>
    <property type="gene ID" value="EMIHUDRAFT_432365"/>
</dbReference>
<keyword evidence="1" id="KW-0472">Membrane</keyword>
<keyword evidence="2" id="KW-0732">Signal</keyword>
<dbReference type="HOGENOM" id="CLU_1762210_0_0_1"/>